<feature type="compositionally biased region" description="Polar residues" evidence="1">
    <location>
        <begin position="1"/>
        <end position="15"/>
    </location>
</feature>
<feature type="region of interest" description="Disordered" evidence="1">
    <location>
        <begin position="1"/>
        <end position="118"/>
    </location>
</feature>
<gene>
    <name evidence="2" type="ORF">FNV43_RR20530</name>
</gene>
<feature type="compositionally biased region" description="Polar residues" evidence="1">
    <location>
        <begin position="267"/>
        <end position="289"/>
    </location>
</feature>
<accession>A0A8K0E0W2</accession>
<feature type="compositionally biased region" description="Polar residues" evidence="1">
    <location>
        <begin position="245"/>
        <end position="257"/>
    </location>
</feature>
<proteinExistence type="predicted"/>
<organism evidence="2 3">
    <name type="scientific">Rhamnella rubrinervis</name>
    <dbReference type="NCBI Taxonomy" id="2594499"/>
    <lineage>
        <taxon>Eukaryota</taxon>
        <taxon>Viridiplantae</taxon>
        <taxon>Streptophyta</taxon>
        <taxon>Embryophyta</taxon>
        <taxon>Tracheophyta</taxon>
        <taxon>Spermatophyta</taxon>
        <taxon>Magnoliopsida</taxon>
        <taxon>eudicotyledons</taxon>
        <taxon>Gunneridae</taxon>
        <taxon>Pentapetalae</taxon>
        <taxon>rosids</taxon>
        <taxon>fabids</taxon>
        <taxon>Rosales</taxon>
        <taxon>Rhamnaceae</taxon>
        <taxon>rhamnoid group</taxon>
        <taxon>Rhamneae</taxon>
        <taxon>Rhamnella</taxon>
    </lineage>
</organism>
<protein>
    <submittedName>
        <fullName evidence="2">Uncharacterized protein</fullName>
    </submittedName>
</protein>
<evidence type="ECO:0000313" key="2">
    <source>
        <dbReference type="EMBL" id="KAF3437774.1"/>
    </source>
</evidence>
<feature type="region of interest" description="Disordered" evidence="1">
    <location>
        <begin position="209"/>
        <end position="357"/>
    </location>
</feature>
<evidence type="ECO:0000256" key="1">
    <source>
        <dbReference type="SAM" id="MobiDB-lite"/>
    </source>
</evidence>
<sequence length="357" mass="38827">MEDAQSAQSGNSAKSKLQRYALRSGAKLKEEKPPAAADLSNSSASRRGRPASSLSKSVGVLDLSCKDKPAKPPRRLSIQAKSAASPAPKLVGNITPISEARVKRSATSQGKSETPVLDVSRSSSRKKYNVLSSASYWVKQIKYSEDAVKHSISLGFFKLALDAGCEPLQLLRDELKSYARRHNLSEFGEAVKELFESYNIVENTEQLQVSETCSQVPEEGTRSSDDDVRSSSSTVTATRKLKPKSLNTDAAQVSPVTESAKKDTKRNTPATRNRGTLTKNNANSRSVSEAGSRKSVKKTQNPSKQEFNKDKDIIKKKGRKFASEEGSVSPPAEIAPQENKENMDASSMEEISLNEAM</sequence>
<dbReference type="AlphaFoldDB" id="A0A8K0E0W2"/>
<name>A0A8K0E0W2_9ROSA</name>
<dbReference type="OrthoDB" id="1930709at2759"/>
<dbReference type="PANTHER" id="PTHR34468:SF2">
    <property type="entry name" value="MICROTUBULE-ASSOCIATED FUTSCH-LIKE PROTEIN"/>
    <property type="match status" value="1"/>
</dbReference>
<dbReference type="Proteomes" id="UP000796880">
    <property type="component" value="Unassembled WGS sequence"/>
</dbReference>
<feature type="compositionally biased region" description="Basic and acidic residues" evidence="1">
    <location>
        <begin position="219"/>
        <end position="229"/>
    </location>
</feature>
<dbReference type="EMBL" id="VOIH02000009">
    <property type="protein sequence ID" value="KAF3437774.1"/>
    <property type="molecule type" value="Genomic_DNA"/>
</dbReference>
<feature type="compositionally biased region" description="Basic and acidic residues" evidence="1">
    <location>
        <begin position="306"/>
        <end position="315"/>
    </location>
</feature>
<reference evidence="2" key="1">
    <citation type="submission" date="2020-03" db="EMBL/GenBank/DDBJ databases">
        <title>A high-quality chromosome-level genome assembly of a woody plant with both climbing and erect habits, Rhamnella rubrinervis.</title>
        <authorList>
            <person name="Lu Z."/>
            <person name="Yang Y."/>
            <person name="Zhu X."/>
            <person name="Sun Y."/>
        </authorList>
    </citation>
    <scope>NUCLEOTIDE SEQUENCE</scope>
    <source>
        <strain evidence="2">BYM</strain>
        <tissue evidence="2">Leaf</tissue>
    </source>
</reference>
<dbReference type="PANTHER" id="PTHR34468">
    <property type="entry name" value="MICROTUBULE-ASSOCIATED FUTSCH-LIKE PROTEIN"/>
    <property type="match status" value="1"/>
</dbReference>
<evidence type="ECO:0000313" key="3">
    <source>
        <dbReference type="Proteomes" id="UP000796880"/>
    </source>
</evidence>
<comment type="caution">
    <text evidence="2">The sequence shown here is derived from an EMBL/GenBank/DDBJ whole genome shotgun (WGS) entry which is preliminary data.</text>
</comment>
<keyword evidence="3" id="KW-1185">Reference proteome</keyword>
<feature type="compositionally biased region" description="Low complexity" evidence="1">
    <location>
        <begin position="34"/>
        <end position="55"/>
    </location>
</feature>